<organism evidence="2 3">
    <name type="scientific">Kipferlia bialata</name>
    <dbReference type="NCBI Taxonomy" id="797122"/>
    <lineage>
        <taxon>Eukaryota</taxon>
        <taxon>Metamonada</taxon>
        <taxon>Carpediemonas-like organisms</taxon>
        <taxon>Kipferlia</taxon>
    </lineage>
</organism>
<gene>
    <name evidence="2" type="ORF">KIPB_010686</name>
</gene>
<proteinExistence type="predicted"/>
<accession>A0A9K3GMQ7</accession>
<evidence type="ECO:0000313" key="2">
    <source>
        <dbReference type="EMBL" id="GIQ88438.1"/>
    </source>
</evidence>
<sequence length="60" mass="6619">MKILLLGVLLLFGLLLNGAAAYCPAELTERDALEAIWISTGGPYWQQGANWLVDPNICDW</sequence>
<evidence type="ECO:0000256" key="1">
    <source>
        <dbReference type="SAM" id="SignalP"/>
    </source>
</evidence>
<feature type="chain" id="PRO_5039948607" evidence="1">
    <location>
        <begin position="22"/>
        <end position="60"/>
    </location>
</feature>
<feature type="non-terminal residue" evidence="2">
    <location>
        <position position="1"/>
    </location>
</feature>
<name>A0A9K3GMQ7_9EUKA</name>
<protein>
    <submittedName>
        <fullName evidence="2">Uncharacterized protein</fullName>
    </submittedName>
</protein>
<dbReference type="AlphaFoldDB" id="A0A9K3GMQ7"/>
<keyword evidence="3" id="KW-1185">Reference proteome</keyword>
<dbReference type="Proteomes" id="UP000265618">
    <property type="component" value="Unassembled WGS sequence"/>
</dbReference>
<comment type="caution">
    <text evidence="2">The sequence shown here is derived from an EMBL/GenBank/DDBJ whole genome shotgun (WGS) entry which is preliminary data.</text>
</comment>
<evidence type="ECO:0000313" key="3">
    <source>
        <dbReference type="Proteomes" id="UP000265618"/>
    </source>
</evidence>
<keyword evidence="1" id="KW-0732">Signal</keyword>
<feature type="signal peptide" evidence="1">
    <location>
        <begin position="1"/>
        <end position="21"/>
    </location>
</feature>
<reference evidence="2 3" key="1">
    <citation type="journal article" date="2018" name="PLoS ONE">
        <title>The draft genome of Kipferlia bialata reveals reductive genome evolution in fornicate parasites.</title>
        <authorList>
            <person name="Tanifuji G."/>
            <person name="Takabayashi S."/>
            <person name="Kume K."/>
            <person name="Takagi M."/>
            <person name="Nakayama T."/>
            <person name="Kamikawa R."/>
            <person name="Inagaki Y."/>
            <person name="Hashimoto T."/>
        </authorList>
    </citation>
    <scope>NUCLEOTIDE SEQUENCE [LARGE SCALE GENOMIC DNA]</scope>
    <source>
        <strain evidence="2">NY0173</strain>
    </source>
</reference>
<dbReference type="EMBL" id="BDIP01004069">
    <property type="protein sequence ID" value="GIQ88438.1"/>
    <property type="molecule type" value="Genomic_DNA"/>
</dbReference>